<dbReference type="GeneID" id="78774684"/>
<comment type="caution">
    <text evidence="1">The sequence shown here is derived from an EMBL/GenBank/DDBJ whole genome shotgun (WGS) entry which is preliminary data.</text>
</comment>
<dbReference type="PANTHER" id="PTHR22899">
    <property type="entry name" value="CYCLIN-RELATED F-BOX FAMILY"/>
    <property type="match status" value="1"/>
</dbReference>
<evidence type="ECO:0000313" key="1">
    <source>
        <dbReference type="EMBL" id="KAF1760336.1"/>
    </source>
</evidence>
<dbReference type="InterPro" id="IPR053222">
    <property type="entry name" value="Zygotic_Embryogenesis-Asso"/>
</dbReference>
<organism evidence="1 2">
    <name type="scientific">Caenorhabditis remanei</name>
    <name type="common">Caenorhabditis vulgaris</name>
    <dbReference type="NCBI Taxonomy" id="31234"/>
    <lineage>
        <taxon>Eukaryota</taxon>
        <taxon>Metazoa</taxon>
        <taxon>Ecdysozoa</taxon>
        <taxon>Nematoda</taxon>
        <taxon>Chromadorea</taxon>
        <taxon>Rhabditida</taxon>
        <taxon>Rhabditina</taxon>
        <taxon>Rhabditomorpha</taxon>
        <taxon>Rhabditoidea</taxon>
        <taxon>Rhabditidae</taxon>
        <taxon>Peloderinae</taxon>
        <taxon>Caenorhabditis</taxon>
    </lineage>
</organism>
<dbReference type="RefSeq" id="XP_053586477.1">
    <property type="nucleotide sequence ID" value="XM_053726900.1"/>
</dbReference>
<dbReference type="AlphaFoldDB" id="A0A6A5H0N8"/>
<evidence type="ECO:0000313" key="2">
    <source>
        <dbReference type="Proteomes" id="UP000483820"/>
    </source>
</evidence>
<gene>
    <name evidence="1" type="ORF">GCK72_008585</name>
</gene>
<dbReference type="Proteomes" id="UP000483820">
    <property type="component" value="Chromosome III"/>
</dbReference>
<dbReference type="KEGG" id="crq:GCK72_008585"/>
<sequence>MVLYLTASQRLPLNRFQLRIISRIPLSVVSKRSRRLVESAHLKGKRVEIRIESYYTAKITISFNDYQAYAWDFFIPEAYSISYENRRNKKKKKEKQECRKPGYGLGDWIDLLLTVTHHRNLIDMLEFTGIPPEYPIFIQRIRNYLNGCEVHDLRVNGCAQEQCFEIFKMFIPVKRLYLQTTIFEGGAELFNVLNPTQHVLYYLDQS</sequence>
<accession>A0A6A5H0N8</accession>
<reference evidence="1 2" key="1">
    <citation type="submission" date="2019-12" db="EMBL/GenBank/DDBJ databases">
        <title>Chromosome-level assembly of the Caenorhabditis remanei genome.</title>
        <authorList>
            <person name="Teterina A.A."/>
            <person name="Willis J.H."/>
            <person name="Phillips P.C."/>
        </authorList>
    </citation>
    <scope>NUCLEOTIDE SEQUENCE [LARGE SCALE GENOMIC DNA]</scope>
    <source>
        <strain evidence="1 2">PX506</strain>
        <tissue evidence="1">Whole organism</tissue>
    </source>
</reference>
<name>A0A6A5H0N8_CAERE</name>
<dbReference type="EMBL" id="WUAV01000003">
    <property type="protein sequence ID" value="KAF1760336.1"/>
    <property type="molecule type" value="Genomic_DNA"/>
</dbReference>
<protein>
    <recommendedName>
        <fullName evidence="3">F-box domain-containing protein</fullName>
    </recommendedName>
</protein>
<evidence type="ECO:0008006" key="3">
    <source>
        <dbReference type="Google" id="ProtNLM"/>
    </source>
</evidence>
<proteinExistence type="predicted"/>
<dbReference type="CTD" id="78774684"/>